<keyword evidence="3" id="KW-0732">Signal</keyword>
<feature type="transmembrane region" description="Helical" evidence="2">
    <location>
        <begin position="688"/>
        <end position="705"/>
    </location>
</feature>
<reference evidence="5 6" key="1">
    <citation type="submission" date="2020-09" db="EMBL/GenBank/DDBJ databases">
        <title>Pseudoxanthomonas sp. CAU 1598 isolated from sand of Yaerae Beach.</title>
        <authorList>
            <person name="Kim W."/>
        </authorList>
    </citation>
    <scope>NUCLEOTIDE SEQUENCE [LARGE SCALE GENOMIC DNA]</scope>
    <source>
        <strain evidence="5 6">CAU 1598</strain>
    </source>
</reference>
<feature type="domain" description="DUF11" evidence="4">
    <location>
        <begin position="413"/>
        <end position="535"/>
    </location>
</feature>
<keyword evidence="2" id="KW-1133">Transmembrane helix</keyword>
<dbReference type="InterPro" id="IPR001434">
    <property type="entry name" value="OmcB-like_DUF11"/>
</dbReference>
<accession>A0AAW3ZMT8</accession>
<protein>
    <submittedName>
        <fullName evidence="5">DUF11 domain-containing protein</fullName>
    </submittedName>
</protein>
<evidence type="ECO:0000313" key="5">
    <source>
        <dbReference type="EMBL" id="MBD8526479.1"/>
    </source>
</evidence>
<dbReference type="Proteomes" id="UP000613768">
    <property type="component" value="Unassembled WGS sequence"/>
</dbReference>
<dbReference type="AlphaFoldDB" id="A0AAW3ZMT8"/>
<dbReference type="InterPro" id="IPR047589">
    <property type="entry name" value="DUF11_rpt"/>
</dbReference>
<evidence type="ECO:0000256" key="2">
    <source>
        <dbReference type="SAM" id="Phobius"/>
    </source>
</evidence>
<keyword evidence="2" id="KW-0812">Transmembrane</keyword>
<dbReference type="PANTHER" id="PTHR34819">
    <property type="entry name" value="LARGE CYSTEINE-RICH PERIPLASMIC PROTEIN OMCB"/>
    <property type="match status" value="1"/>
</dbReference>
<evidence type="ECO:0000256" key="1">
    <source>
        <dbReference type="SAM" id="MobiDB-lite"/>
    </source>
</evidence>
<feature type="domain" description="DUF11" evidence="4">
    <location>
        <begin position="283"/>
        <end position="404"/>
    </location>
</feature>
<sequence length="714" mass="70321">MKVKTIGCLSLFLMSAGAQASESALAKEAVWSRSDVERIAALAPADRRAALKQLSPADRRGLWFAVMSEVRANRGAGSPATRGQGAYQGAGNRAGGKRGPVKFDTGAKVVGTIQYDDGVANTTFGGGAIIGNRFNSARVGMNLEPILTMGTVNTVEAVVVQGPAFTTSSAGFVLLGPQTVGGGAMAIFSTFTGATGVTDTIQFSGLGVNYTGDSFFVLFGDFANSYVPAFGTGTNQTQGFHGVVGYTGGMGPNITGTFDFGGTRNGLIRVTGDVLPMELASADLSITKTDGVTSVTAGGTVTYTIVGSNAGPSAVTGATVADTFPAQLSGCTWTCAPSGGTAACTASGSGNINDAAVNLAMGESVTYTATCNVNQGTAGASLINTATISSAVTDPDAMNNSATDTDSIGASADLSITKTDGATTAVAGSSVVYTIVGSNAGLSDVTGATIADTFPAQLTSCTWICAGAGGGTCTASGSGNINESVNLPASGSVTFTATCTVIPATTPGTSIINTATIAAPMGVTDPTPGNNAATDTNTTSSPAAVSATKTVAPAGAGFAPGAGVIYTIVLSNAGPANQADNPGDEFVDPLPGGLSFSSVSATSGTAAHSAGTVTWNGSIPAGGTVTITINASITPAAGGAVVNQATVNFDADGDGTNESSALTDDPNLPGGADGTGFTLAALLIPVNAAWALVLLASVMLGVAMWRRRAESAKR</sequence>
<keyword evidence="2" id="KW-0472">Membrane</keyword>
<dbReference type="NCBIfam" id="TIGR01451">
    <property type="entry name" value="B_ant_repeat"/>
    <property type="match status" value="2"/>
</dbReference>
<dbReference type="InterPro" id="IPR013783">
    <property type="entry name" value="Ig-like_fold"/>
</dbReference>
<dbReference type="EMBL" id="JACYTR010000024">
    <property type="protein sequence ID" value="MBD8526479.1"/>
    <property type="molecule type" value="Genomic_DNA"/>
</dbReference>
<dbReference type="PANTHER" id="PTHR34819:SF3">
    <property type="entry name" value="CELL SURFACE PROTEIN"/>
    <property type="match status" value="1"/>
</dbReference>
<proteinExistence type="predicted"/>
<feature type="signal peptide" evidence="3">
    <location>
        <begin position="1"/>
        <end position="20"/>
    </location>
</feature>
<feature type="region of interest" description="Disordered" evidence="1">
    <location>
        <begin position="75"/>
        <end position="98"/>
    </location>
</feature>
<evidence type="ECO:0000259" key="4">
    <source>
        <dbReference type="Pfam" id="PF01345"/>
    </source>
</evidence>
<gene>
    <name evidence="5" type="ORF">IFO71_12090</name>
</gene>
<dbReference type="InterPro" id="IPR051172">
    <property type="entry name" value="Chlamydia_OmcB"/>
</dbReference>
<evidence type="ECO:0000256" key="3">
    <source>
        <dbReference type="SAM" id="SignalP"/>
    </source>
</evidence>
<comment type="caution">
    <text evidence="5">The sequence shown here is derived from an EMBL/GenBank/DDBJ whole genome shotgun (WGS) entry which is preliminary data.</text>
</comment>
<dbReference type="Pfam" id="PF01345">
    <property type="entry name" value="DUF11"/>
    <property type="match status" value="3"/>
</dbReference>
<evidence type="ECO:0000313" key="6">
    <source>
        <dbReference type="Proteomes" id="UP000613768"/>
    </source>
</evidence>
<name>A0AAW3ZMT8_9GAMM</name>
<keyword evidence="6" id="KW-1185">Reference proteome</keyword>
<feature type="domain" description="DUF11" evidence="4">
    <location>
        <begin position="548"/>
        <end position="662"/>
    </location>
</feature>
<organism evidence="5 6">
    <name type="scientific">Pseudomarimonas arenosa</name>
    <dbReference type="NCBI Taxonomy" id="2774145"/>
    <lineage>
        <taxon>Bacteria</taxon>
        <taxon>Pseudomonadati</taxon>
        <taxon>Pseudomonadota</taxon>
        <taxon>Gammaproteobacteria</taxon>
        <taxon>Lysobacterales</taxon>
        <taxon>Lysobacteraceae</taxon>
        <taxon>Pseudomarimonas</taxon>
    </lineage>
</organism>
<dbReference type="RefSeq" id="WP_192029901.1">
    <property type="nucleotide sequence ID" value="NZ_JACYTR010000024.1"/>
</dbReference>
<feature type="chain" id="PRO_5043330080" evidence="3">
    <location>
        <begin position="21"/>
        <end position="714"/>
    </location>
</feature>
<dbReference type="Gene3D" id="2.60.40.10">
    <property type="entry name" value="Immunoglobulins"/>
    <property type="match status" value="1"/>
</dbReference>